<proteinExistence type="predicted"/>
<gene>
    <name evidence="1" type="ORF">GCM10022222_69110</name>
</gene>
<protein>
    <submittedName>
        <fullName evidence="1">Uncharacterized protein</fullName>
    </submittedName>
</protein>
<name>A0ABP6XZ95_9PSEU</name>
<reference evidence="2" key="1">
    <citation type="journal article" date="2019" name="Int. J. Syst. Evol. Microbiol.">
        <title>The Global Catalogue of Microorganisms (GCM) 10K type strain sequencing project: providing services to taxonomists for standard genome sequencing and annotation.</title>
        <authorList>
            <consortium name="The Broad Institute Genomics Platform"/>
            <consortium name="The Broad Institute Genome Sequencing Center for Infectious Disease"/>
            <person name="Wu L."/>
            <person name="Ma J."/>
        </authorList>
    </citation>
    <scope>NUCLEOTIDE SEQUENCE [LARGE SCALE GENOMIC DNA]</scope>
    <source>
        <strain evidence="2">JCM 16898</strain>
    </source>
</reference>
<dbReference type="Proteomes" id="UP001500689">
    <property type="component" value="Unassembled WGS sequence"/>
</dbReference>
<evidence type="ECO:0000313" key="2">
    <source>
        <dbReference type="Proteomes" id="UP001500689"/>
    </source>
</evidence>
<dbReference type="EMBL" id="BAAAZN010000019">
    <property type="protein sequence ID" value="GAA3574746.1"/>
    <property type="molecule type" value="Genomic_DNA"/>
</dbReference>
<accession>A0ABP6XZ95</accession>
<evidence type="ECO:0000313" key="1">
    <source>
        <dbReference type="EMBL" id="GAA3574746.1"/>
    </source>
</evidence>
<sequence>MREPFGVSDHVAKIVLDPAGRLEHALSLVLAETEARSRGWWRCAASAGTTPARLVTEDIDPEAVKPVARRRRRLRQGAPLD</sequence>
<organism evidence="1 2">
    <name type="scientific">Amycolatopsis ultiminotia</name>
    <dbReference type="NCBI Taxonomy" id="543629"/>
    <lineage>
        <taxon>Bacteria</taxon>
        <taxon>Bacillati</taxon>
        <taxon>Actinomycetota</taxon>
        <taxon>Actinomycetes</taxon>
        <taxon>Pseudonocardiales</taxon>
        <taxon>Pseudonocardiaceae</taxon>
        <taxon>Amycolatopsis</taxon>
    </lineage>
</organism>
<keyword evidence="2" id="KW-1185">Reference proteome</keyword>
<comment type="caution">
    <text evidence="1">The sequence shown here is derived from an EMBL/GenBank/DDBJ whole genome shotgun (WGS) entry which is preliminary data.</text>
</comment>